<dbReference type="Proteomes" id="UP001153076">
    <property type="component" value="Unassembled WGS sequence"/>
</dbReference>
<dbReference type="Pfam" id="PF02984">
    <property type="entry name" value="Cyclin_C"/>
    <property type="match status" value="1"/>
</dbReference>
<evidence type="ECO:0000256" key="5">
    <source>
        <dbReference type="SAM" id="MobiDB-lite"/>
    </source>
</evidence>
<organism evidence="7 8">
    <name type="scientific">Carnegiea gigantea</name>
    <dbReference type="NCBI Taxonomy" id="171969"/>
    <lineage>
        <taxon>Eukaryota</taxon>
        <taxon>Viridiplantae</taxon>
        <taxon>Streptophyta</taxon>
        <taxon>Embryophyta</taxon>
        <taxon>Tracheophyta</taxon>
        <taxon>Spermatophyta</taxon>
        <taxon>Magnoliopsida</taxon>
        <taxon>eudicotyledons</taxon>
        <taxon>Gunneridae</taxon>
        <taxon>Pentapetalae</taxon>
        <taxon>Caryophyllales</taxon>
        <taxon>Cactineae</taxon>
        <taxon>Cactaceae</taxon>
        <taxon>Cactoideae</taxon>
        <taxon>Echinocereeae</taxon>
        <taxon>Carnegiea</taxon>
    </lineage>
</organism>
<dbReference type="InterPro" id="IPR006671">
    <property type="entry name" value="Cyclin_N"/>
</dbReference>
<dbReference type="InterPro" id="IPR039361">
    <property type="entry name" value="Cyclin"/>
</dbReference>
<dbReference type="PANTHER" id="PTHR10177">
    <property type="entry name" value="CYCLINS"/>
    <property type="match status" value="1"/>
</dbReference>
<dbReference type="AlphaFoldDB" id="A0A9Q1GNQ6"/>
<dbReference type="InterPro" id="IPR036915">
    <property type="entry name" value="Cyclin-like_sf"/>
</dbReference>
<feature type="domain" description="Cyclin C-terminal" evidence="6">
    <location>
        <begin position="237"/>
        <end position="376"/>
    </location>
</feature>
<dbReference type="CDD" id="cd20544">
    <property type="entry name" value="CYCLIN_AtCycD-like_rpt2"/>
    <property type="match status" value="1"/>
</dbReference>
<evidence type="ECO:0000259" key="6">
    <source>
        <dbReference type="SMART" id="SM01332"/>
    </source>
</evidence>
<evidence type="ECO:0000256" key="4">
    <source>
        <dbReference type="ARBA" id="ARBA00023306"/>
    </source>
</evidence>
<dbReference type="FunFam" id="1.10.472.10:FF:000040">
    <property type="entry name" value="D6-type cyclin"/>
    <property type="match status" value="1"/>
</dbReference>
<keyword evidence="3" id="KW-0195">Cyclin</keyword>
<dbReference type="Pfam" id="PF00134">
    <property type="entry name" value="Cyclin_N"/>
    <property type="match status" value="1"/>
</dbReference>
<name>A0A9Q1GNQ6_9CARY</name>
<dbReference type="SUPFAM" id="SSF47954">
    <property type="entry name" value="Cyclin-like"/>
    <property type="match status" value="1"/>
</dbReference>
<comment type="caution">
    <text evidence="7">The sequence shown here is derived from an EMBL/GenBank/DDBJ whole genome shotgun (WGS) entry which is preliminary data.</text>
</comment>
<feature type="region of interest" description="Disordered" evidence="5">
    <location>
        <begin position="400"/>
        <end position="433"/>
    </location>
</feature>
<evidence type="ECO:0000256" key="1">
    <source>
        <dbReference type="ARBA" id="ARBA00009065"/>
    </source>
</evidence>
<feature type="compositionally biased region" description="Polar residues" evidence="5">
    <location>
        <begin position="422"/>
        <end position="433"/>
    </location>
</feature>
<sequence>MADIFDPEPSTLLCEESNDLCFDDLGNDGGVIDDDVDDLDGAQKVYDQYFSGSRSEPLIHLLAQSDEAVASMVERESEYLPKDDYLSRFRCGELDLGARKEAFDWIWKLWTDNILPDCKLFGSILINQRTSCEFIYPSKKKKKKKRVDCLFHFVCSAEFLLRFSFVCEKTVIQRDRAWALQLLAVACLSIAAKIEETNVPQSIDLQVGDPKFVFEAKTIQRMELLVLDTLNWKMNAVTPCSFLEHILKKLTDAHHDNSHSSSTTTTTLTTTKVVNRSMQLILSTIRGIDFLEFKPSELAVAIAISVSAEIQAVDIDRAISYFTHLEKDRVLKCAEMVKDMPLLSRSANVGSSLLGSGQGVAESPIGVLDAACFSYKSDELTTTTMTTTVIEGSSANSCSHIDTITSPTTSSGSSEAKRQKLETSSSRASGFDI</sequence>
<dbReference type="SMART" id="SM01332">
    <property type="entry name" value="Cyclin_C"/>
    <property type="match status" value="1"/>
</dbReference>
<gene>
    <name evidence="7" type="ORF">Cgig2_014144</name>
</gene>
<keyword evidence="8" id="KW-1185">Reference proteome</keyword>
<comment type="similarity">
    <text evidence="1">Belongs to the cyclin family. Cyclin D subfamily.</text>
</comment>
<keyword evidence="2" id="KW-0132">Cell division</keyword>
<keyword evidence="4" id="KW-0131">Cell cycle</keyword>
<evidence type="ECO:0000313" key="8">
    <source>
        <dbReference type="Proteomes" id="UP001153076"/>
    </source>
</evidence>
<dbReference type="Gene3D" id="1.10.472.10">
    <property type="entry name" value="Cyclin-like"/>
    <property type="match status" value="2"/>
</dbReference>
<dbReference type="InterPro" id="IPR004367">
    <property type="entry name" value="Cyclin_C-dom"/>
</dbReference>
<protein>
    <recommendedName>
        <fullName evidence="6">Cyclin C-terminal domain-containing protein</fullName>
    </recommendedName>
</protein>
<evidence type="ECO:0000256" key="2">
    <source>
        <dbReference type="ARBA" id="ARBA00022618"/>
    </source>
</evidence>
<dbReference type="GO" id="GO:0051301">
    <property type="term" value="P:cell division"/>
    <property type="evidence" value="ECO:0007669"/>
    <property type="project" value="UniProtKB-KW"/>
</dbReference>
<proteinExistence type="inferred from homology"/>
<reference evidence="7" key="1">
    <citation type="submission" date="2022-04" db="EMBL/GenBank/DDBJ databases">
        <title>Carnegiea gigantea Genome sequencing and assembly v2.</title>
        <authorList>
            <person name="Copetti D."/>
            <person name="Sanderson M.J."/>
            <person name="Burquez A."/>
            <person name="Wojciechowski M.F."/>
        </authorList>
    </citation>
    <scope>NUCLEOTIDE SEQUENCE</scope>
    <source>
        <strain evidence="7">SGP5-SGP5p</strain>
        <tissue evidence="7">Aerial part</tissue>
    </source>
</reference>
<evidence type="ECO:0000256" key="3">
    <source>
        <dbReference type="ARBA" id="ARBA00023127"/>
    </source>
</evidence>
<dbReference type="OrthoDB" id="5590282at2759"/>
<evidence type="ECO:0000313" key="7">
    <source>
        <dbReference type="EMBL" id="KAJ8424672.1"/>
    </source>
</evidence>
<feature type="compositionally biased region" description="Low complexity" evidence="5">
    <location>
        <begin position="403"/>
        <end position="414"/>
    </location>
</feature>
<dbReference type="EMBL" id="JAKOGI010001625">
    <property type="protein sequence ID" value="KAJ8424672.1"/>
    <property type="molecule type" value="Genomic_DNA"/>
</dbReference>
<accession>A0A9Q1GNQ6</accession>